<reference evidence="12" key="2">
    <citation type="submission" date="2021-10" db="EMBL/GenBank/DDBJ databases">
        <title>Collection of gut derived symbiotic bacterial strains cultured from healthy donors.</title>
        <authorList>
            <person name="Lin H."/>
            <person name="Littmann E."/>
            <person name="Claire K."/>
            <person name="Pamer E."/>
        </authorList>
    </citation>
    <scope>NUCLEOTIDE SEQUENCE</scope>
    <source>
        <strain evidence="12">MSK.23.4</strain>
    </source>
</reference>
<dbReference type="SUPFAM" id="SSF48208">
    <property type="entry name" value="Six-hairpin glycosidases"/>
    <property type="match status" value="1"/>
</dbReference>
<feature type="domain" description="Four-carbon acid sugar kinase nucleotide binding" evidence="9">
    <location>
        <begin position="932"/>
        <end position="1096"/>
    </location>
</feature>
<dbReference type="InterPro" id="IPR042213">
    <property type="entry name" value="NBD_C_sf"/>
</dbReference>
<dbReference type="EMBL" id="QSIR01000036">
    <property type="protein sequence ID" value="RHD01030.1"/>
    <property type="molecule type" value="Genomic_DNA"/>
</dbReference>
<dbReference type="GO" id="GO:0016301">
    <property type="term" value="F:kinase activity"/>
    <property type="evidence" value="ECO:0007669"/>
    <property type="project" value="UniProtKB-KW"/>
</dbReference>
<evidence type="ECO:0000256" key="2">
    <source>
        <dbReference type="ARBA" id="ARBA00022679"/>
    </source>
</evidence>
<dbReference type="InterPro" id="IPR037051">
    <property type="entry name" value="4-carb_acid_sugar_kinase_N_sf"/>
</dbReference>
<evidence type="ECO:0000313" key="12">
    <source>
        <dbReference type="EMBL" id="MCB5495206.1"/>
    </source>
</evidence>
<keyword evidence="3" id="KW-0547">Nucleotide-binding</keyword>
<evidence type="ECO:0000259" key="10">
    <source>
        <dbReference type="Pfam" id="PF20736"/>
    </source>
</evidence>
<evidence type="ECO:0000256" key="1">
    <source>
        <dbReference type="ARBA" id="ARBA00005715"/>
    </source>
</evidence>
<dbReference type="SUPFAM" id="SSF142764">
    <property type="entry name" value="YgbK-like"/>
    <property type="match status" value="1"/>
</dbReference>
<dbReference type="Pfam" id="PF17042">
    <property type="entry name" value="NBD_C"/>
    <property type="match status" value="1"/>
</dbReference>
<dbReference type="InterPro" id="IPR049049">
    <property type="entry name" value="Beta-AFase-like_GH127_C"/>
</dbReference>
<proteinExistence type="inferred from homology"/>
<dbReference type="Gene3D" id="3.40.50.10840">
    <property type="entry name" value="Putative sugar-binding, N-terminal domain"/>
    <property type="match status" value="1"/>
</dbReference>
<dbReference type="InterPro" id="IPR008928">
    <property type="entry name" value="6-hairpin_glycosidase_sf"/>
</dbReference>
<accession>A0A414CYS1</accession>
<evidence type="ECO:0000256" key="4">
    <source>
        <dbReference type="ARBA" id="ARBA00022777"/>
    </source>
</evidence>
<feature type="domain" description="Non-reducing end beta-L-arabinofuranosidase-like GH127 C-terminal" evidence="11">
    <location>
        <begin position="532"/>
        <end position="647"/>
    </location>
</feature>
<dbReference type="GO" id="GO:0016787">
    <property type="term" value="F:hydrolase activity"/>
    <property type="evidence" value="ECO:0007669"/>
    <property type="project" value="UniProtKB-KW"/>
</dbReference>
<dbReference type="GO" id="GO:0005975">
    <property type="term" value="P:carbohydrate metabolic process"/>
    <property type="evidence" value="ECO:0007669"/>
    <property type="project" value="InterPro"/>
</dbReference>
<dbReference type="Pfam" id="PF07944">
    <property type="entry name" value="Beta-AFase-like_GH127_cat"/>
    <property type="match status" value="1"/>
</dbReference>
<dbReference type="Pfam" id="PF07005">
    <property type="entry name" value="SBD_N"/>
    <property type="match status" value="1"/>
</dbReference>
<feature type="domain" description="Non-reducing end beta-L-arabinofuranosidase-like GH127 middle" evidence="10">
    <location>
        <begin position="433"/>
        <end position="530"/>
    </location>
</feature>
<evidence type="ECO:0000256" key="6">
    <source>
        <dbReference type="ARBA" id="ARBA00023277"/>
    </source>
</evidence>
<protein>
    <submittedName>
        <fullName evidence="12">Glycoside hydrolase family 127 protein</fullName>
    </submittedName>
</protein>
<comment type="similarity">
    <text evidence="1">Belongs to the four-carbon acid sugar kinase family.</text>
</comment>
<dbReference type="Pfam" id="PF20737">
    <property type="entry name" value="Glyco_hydro127C"/>
    <property type="match status" value="1"/>
</dbReference>
<dbReference type="Proteomes" id="UP001297422">
    <property type="component" value="Unassembled WGS sequence"/>
</dbReference>
<feature type="domain" description="Four-carbon acid sugar kinase N-terminal" evidence="7">
    <location>
        <begin position="666"/>
        <end position="906"/>
    </location>
</feature>
<keyword evidence="6" id="KW-0119">Carbohydrate metabolism</keyword>
<dbReference type="PANTHER" id="PTHR43465:SF1">
    <property type="entry name" value="NON-REDUCING END BETA-L-ARABINOFURANOSIDASE"/>
    <property type="match status" value="1"/>
</dbReference>
<evidence type="ECO:0000259" key="11">
    <source>
        <dbReference type="Pfam" id="PF20737"/>
    </source>
</evidence>
<evidence type="ECO:0000256" key="3">
    <source>
        <dbReference type="ARBA" id="ARBA00022741"/>
    </source>
</evidence>
<keyword evidence="4" id="KW-0418">Kinase</keyword>
<organism evidence="13 14">
    <name type="scientific">Mediterraneibacter gnavus</name>
    <name type="common">Ruminococcus gnavus</name>
    <dbReference type="NCBI Taxonomy" id="33038"/>
    <lineage>
        <taxon>Bacteria</taxon>
        <taxon>Bacillati</taxon>
        <taxon>Bacillota</taxon>
        <taxon>Clostridia</taxon>
        <taxon>Lachnospirales</taxon>
        <taxon>Lachnospiraceae</taxon>
        <taxon>Mediterraneibacter</taxon>
    </lineage>
</organism>
<dbReference type="InterPro" id="IPR049174">
    <property type="entry name" value="Beta-AFase-like"/>
</dbReference>
<evidence type="ECO:0000259" key="8">
    <source>
        <dbReference type="Pfam" id="PF07944"/>
    </source>
</evidence>
<keyword evidence="2" id="KW-0808">Transferase</keyword>
<dbReference type="InterPro" id="IPR031475">
    <property type="entry name" value="NBD_C"/>
</dbReference>
<name>A0A414CYS1_MEDGN</name>
<dbReference type="Gene3D" id="1.50.10.10">
    <property type="match status" value="1"/>
</dbReference>
<reference evidence="13 14" key="1">
    <citation type="submission" date="2018-08" db="EMBL/GenBank/DDBJ databases">
        <title>A genome reference for cultivated species of the human gut microbiota.</title>
        <authorList>
            <person name="Zou Y."/>
            <person name="Xue W."/>
            <person name="Luo G."/>
        </authorList>
    </citation>
    <scope>NUCLEOTIDE SEQUENCE [LARGE SCALE GENOMIC DNA]</scope>
    <source>
        <strain evidence="13 14">AM32-6</strain>
    </source>
</reference>
<evidence type="ECO:0000259" key="7">
    <source>
        <dbReference type="Pfam" id="PF07005"/>
    </source>
</evidence>
<dbReference type="InterPro" id="IPR012341">
    <property type="entry name" value="6hp_glycosidase-like_sf"/>
</dbReference>
<evidence type="ECO:0000313" key="13">
    <source>
        <dbReference type="EMBL" id="RHD01030.1"/>
    </source>
</evidence>
<keyword evidence="5" id="KW-0067">ATP-binding</keyword>
<dbReference type="PANTHER" id="PTHR43465">
    <property type="entry name" value="DUF1680 DOMAIN PROTEIN (AFU_ORTHOLOGUE AFUA_1G08910)"/>
    <property type="match status" value="1"/>
</dbReference>
<keyword evidence="12" id="KW-0378">Hydrolase</keyword>
<evidence type="ECO:0000313" key="14">
    <source>
        <dbReference type="Proteomes" id="UP000284472"/>
    </source>
</evidence>
<dbReference type="InterPro" id="IPR012878">
    <property type="entry name" value="Beta-AFase-like_GH127_cat"/>
</dbReference>
<dbReference type="EMBL" id="JAJBNC010000033">
    <property type="protein sequence ID" value="MCB5495206.1"/>
    <property type="molecule type" value="Genomic_DNA"/>
</dbReference>
<comment type="caution">
    <text evidence="13">The sequence shown here is derived from an EMBL/GenBank/DDBJ whole genome shotgun (WGS) entry which is preliminary data.</text>
</comment>
<feature type="domain" description="Non-reducing end beta-L-arabinofuranosidase-like GH127 catalytic" evidence="8">
    <location>
        <begin position="20"/>
        <end position="422"/>
    </location>
</feature>
<dbReference type="Proteomes" id="UP000284472">
    <property type="component" value="Unassembled WGS sequence"/>
</dbReference>
<gene>
    <name evidence="13" type="ORF">DW812_16375</name>
    <name evidence="12" type="ORF">LIQ10_15940</name>
</gene>
<dbReference type="AlphaFoldDB" id="A0A414CYS1"/>
<evidence type="ECO:0000256" key="5">
    <source>
        <dbReference type="ARBA" id="ARBA00022840"/>
    </source>
</evidence>
<dbReference type="RefSeq" id="WP_118044181.1">
    <property type="nucleotide sequence ID" value="NZ_JAAIMT010000038.1"/>
</dbReference>
<evidence type="ECO:0000259" key="9">
    <source>
        <dbReference type="Pfam" id="PF17042"/>
    </source>
</evidence>
<dbReference type="Gene3D" id="3.40.980.20">
    <property type="entry name" value="Four-carbon acid sugar kinase, nucleotide binding domain"/>
    <property type="match status" value="1"/>
</dbReference>
<dbReference type="GO" id="GO:0005524">
    <property type="term" value="F:ATP binding"/>
    <property type="evidence" value="ECO:0007669"/>
    <property type="project" value="UniProtKB-KW"/>
</dbReference>
<dbReference type="Pfam" id="PF20736">
    <property type="entry name" value="Glyco_hydro127M"/>
    <property type="match status" value="1"/>
</dbReference>
<dbReference type="InterPro" id="IPR049046">
    <property type="entry name" value="Beta-AFase-like_GH127_middle"/>
</dbReference>
<sequence>MLTDTKRSRNAKVTPVDGLSVTWTKGLWKERTDTCAQATVPQLQHMFESKEISHVLENFRICAGESEGDFDGTVFGDGDFYKWMEAAIYTAAKNNDEKMLEQIDAYIELIKKAQLPDGYLSTKQIIGERSQNGVTRMGDINDFEVYNFGHLFTAACLHKRLTGKDSFLKIAVKTADYLEGMYADALEKGEVQTAVCPSHYMGLVEMYRTTGEERYLKLAEQAISLRDSVKEGMDDNQDRIPLRKHEKIIGHAVRANYLYAGVADLCLEEEDEELKEVLHKVWRSLVDKKLYLTGGCGALYNGTSPYGNFFVDQKVHQAYGYEYQLPNITAYNETCASLGGVFWAYRMFQMEPEAEYFDVLERMMLNTNLAALSMDGKRFFYENMLRRTKTLDYELIWPRTRSEYILSYCCPPNLARTIAQSSEYAYLTSKDALWVGMYGASRAEITLENGAVFTVHQETEYPYDGKITFTFETANRTGFSMMLRIPGWADNGRIQTGGKQIVLTRENAGSYYEIRIEDPQHTEICLELEMPVRYTVANTMVEETAGQAAVERGPLVYCCETADVSVESLDDLYLDPEGHTELTAQQIEGRTVTAIELDGYCVNREDYNRNALYQTLRQTGMEKVKIRMIPYFAWDNRKFGEMRIWFPILAKIQKTKETISLKEKKIVVLDDDPTGVQTVHDVPVYTDWKMDSLQQAFSEESNMFFILTNSRSFSKEETKHVHETIAKRLHQISQNCGKEFFLISRGDSTLRGHYPLETEVLRETLEKLGEVKVDGEILCPFFLEGGRVTIDNVHYVKEGNILIPTGMTEFAKDQSFGYQSSDLTEYVEEKTNGRYKKEDCITISLEELRAGDINGITGKLMSAHDFQKIIVNATTYEELQVFVQAFVKAAEAGKQFLARTAASFPKVLGGISDKPLLKKEELVEDTKNGGIVLIGSHVKKTTLQLEALKQSEKELCFLEFHAEAWKQKDGLTQEARRVREEAERCIRLGKTAVIYTSRTLQMPDTEDKDQILAVSVAISEAVTSIIGNLEIKPRFIVAKGGITSSDVGTKALGVKRAQVLGQIKKGIPVWRTGAESKFPGMPYIIFPGNVGEVTTLKEIVEELV</sequence>
<dbReference type="InterPro" id="IPR010737">
    <property type="entry name" value="4-carb_acid_sugar_kinase_N"/>
</dbReference>